<keyword evidence="6 9" id="KW-0418">Kinase</keyword>
<feature type="site" description="Transition state stabilizer" evidence="9">
    <location>
        <position position="19"/>
    </location>
</feature>
<protein>
    <recommendedName>
        <fullName evidence="9">Acetylglutamate kinase</fullName>
        <ecNumber evidence="9">2.7.2.8</ecNumber>
    </recommendedName>
    <alternativeName>
        <fullName evidence="9">N-acetyl-L-glutamate 5-phosphotransferase</fullName>
    </alternativeName>
    <alternativeName>
        <fullName evidence="9">NAG kinase</fullName>
        <shortName evidence="9">NAGK</shortName>
    </alternativeName>
</protein>
<keyword evidence="5 9" id="KW-0547">Nucleotide-binding</keyword>
<reference evidence="11 12" key="1">
    <citation type="submission" date="2024-02" db="EMBL/GenBank/DDBJ databases">
        <title>Deinococcus caeni NBRC 101312.</title>
        <authorList>
            <person name="Ichikawa N."/>
            <person name="Katano-Makiyama Y."/>
            <person name="Hidaka K."/>
        </authorList>
    </citation>
    <scope>NUCLEOTIDE SEQUENCE [LARGE SCALE GENOMIC DNA]</scope>
    <source>
        <strain evidence="11 12">NBRC 101312</strain>
    </source>
</reference>
<feature type="binding site" evidence="9">
    <location>
        <position position="75"/>
    </location>
    <ligand>
        <name>substrate</name>
    </ligand>
</feature>
<evidence type="ECO:0000256" key="7">
    <source>
        <dbReference type="ARBA" id="ARBA00022840"/>
    </source>
</evidence>
<keyword evidence="2 9" id="KW-0055">Arginine biosynthesis</keyword>
<dbReference type="EMBL" id="BAABQU010000029">
    <property type="protein sequence ID" value="GAA5440846.1"/>
    <property type="molecule type" value="Genomic_DNA"/>
</dbReference>
<dbReference type="CDD" id="cd04238">
    <property type="entry name" value="AAK_NAGK-like"/>
    <property type="match status" value="1"/>
</dbReference>
<evidence type="ECO:0000256" key="3">
    <source>
        <dbReference type="ARBA" id="ARBA00022605"/>
    </source>
</evidence>
<keyword evidence="4 9" id="KW-0808">Transferase</keyword>
<dbReference type="InterPro" id="IPR001048">
    <property type="entry name" value="Asp/Glu/Uridylate_kinase"/>
</dbReference>
<evidence type="ECO:0000256" key="4">
    <source>
        <dbReference type="ARBA" id="ARBA00022679"/>
    </source>
</evidence>
<evidence type="ECO:0000256" key="6">
    <source>
        <dbReference type="ARBA" id="ARBA00022777"/>
    </source>
</evidence>
<dbReference type="PIRSF" id="PIRSF000728">
    <property type="entry name" value="NAGK"/>
    <property type="match status" value="1"/>
</dbReference>
<evidence type="ECO:0000313" key="12">
    <source>
        <dbReference type="Proteomes" id="UP001423409"/>
    </source>
</evidence>
<dbReference type="InterPro" id="IPR036393">
    <property type="entry name" value="AceGlu_kinase-like_sf"/>
</dbReference>
<dbReference type="EC" id="2.7.2.8" evidence="9"/>
<evidence type="ECO:0000259" key="10">
    <source>
        <dbReference type="Pfam" id="PF00696"/>
    </source>
</evidence>
<comment type="catalytic activity">
    <reaction evidence="8 9">
        <text>N-acetyl-L-glutamate + ATP = N-acetyl-L-glutamyl 5-phosphate + ADP</text>
        <dbReference type="Rhea" id="RHEA:14629"/>
        <dbReference type="ChEBI" id="CHEBI:30616"/>
        <dbReference type="ChEBI" id="CHEBI:44337"/>
        <dbReference type="ChEBI" id="CHEBI:57936"/>
        <dbReference type="ChEBI" id="CHEBI:456216"/>
        <dbReference type="EC" id="2.7.2.8"/>
    </reaction>
</comment>
<dbReference type="PANTHER" id="PTHR23342:SF0">
    <property type="entry name" value="N-ACETYLGLUTAMATE SYNTHASE, MITOCHONDRIAL"/>
    <property type="match status" value="1"/>
</dbReference>
<dbReference type="PANTHER" id="PTHR23342">
    <property type="entry name" value="N-ACETYLGLUTAMATE SYNTHASE"/>
    <property type="match status" value="1"/>
</dbReference>
<name>A0ABP9UDL1_9DEIO</name>
<organism evidence="11 12">
    <name type="scientific">Deinococcus caeni</name>
    <dbReference type="NCBI Taxonomy" id="569127"/>
    <lineage>
        <taxon>Bacteria</taxon>
        <taxon>Thermotogati</taxon>
        <taxon>Deinococcota</taxon>
        <taxon>Deinococci</taxon>
        <taxon>Deinococcales</taxon>
        <taxon>Deinococcaceae</taxon>
        <taxon>Deinococcus</taxon>
    </lineage>
</organism>
<comment type="caution">
    <text evidence="11">The sequence shown here is derived from an EMBL/GenBank/DDBJ whole genome shotgun (WGS) entry which is preliminary data.</text>
</comment>
<dbReference type="SUPFAM" id="SSF53633">
    <property type="entry name" value="Carbamate kinase-like"/>
    <property type="match status" value="1"/>
</dbReference>
<comment type="pathway">
    <text evidence="1 9">Amino-acid biosynthesis; L-arginine biosynthesis; N(2)-acetyl-L-ornithine from L-glutamate: step 2/4.</text>
</comment>
<feature type="binding site" evidence="9">
    <location>
        <position position="162"/>
    </location>
    <ligand>
        <name>substrate</name>
    </ligand>
</feature>
<feature type="domain" description="Aspartate/glutamate/uridylate kinase" evidence="10">
    <location>
        <begin position="16"/>
        <end position="241"/>
    </location>
</feature>
<gene>
    <name evidence="9 11" type="primary">argB</name>
    <name evidence="11" type="ORF">Dcae01_02374</name>
</gene>
<proteinExistence type="inferred from homology"/>
<feature type="site" description="Transition state stabilizer" evidence="9">
    <location>
        <position position="224"/>
    </location>
</feature>
<feature type="binding site" evidence="9">
    <location>
        <begin position="53"/>
        <end position="54"/>
    </location>
    <ligand>
        <name>substrate</name>
    </ligand>
</feature>
<sequence>MSTRVPGARAPYTLGVIVKYGGNAMKSLELRRAVAAEIAALRAEVPVVVVHGGGPVIERELAARGVTSEFRGGLRVTTPAAMDVVEMALCQLNKQLSQDVGGAVGLMGRDSDLLRAELLDPELGRVGRVTGVNADLLRTLLGAGITPVLGCVAVSPDGDALNVNADTVAGAVAGALNDGVVFLTDVDGVYRAYPDPDSRAATLTRAEVEGGVAQGWIAGGMIPKVRAALDALDRGAPFAVIASGMQAGVLAAAARGEAGTRITP</sequence>
<comment type="subcellular location">
    <subcellularLocation>
        <location evidence="9">Cytoplasm</location>
    </subcellularLocation>
</comment>
<dbReference type="HAMAP" id="MF_00082">
    <property type="entry name" value="ArgB"/>
    <property type="match status" value="1"/>
</dbReference>
<dbReference type="InterPro" id="IPR037528">
    <property type="entry name" value="ArgB"/>
</dbReference>
<evidence type="ECO:0000256" key="2">
    <source>
        <dbReference type="ARBA" id="ARBA00022571"/>
    </source>
</evidence>
<dbReference type="InterPro" id="IPR004662">
    <property type="entry name" value="AcgluKinase_fam"/>
</dbReference>
<evidence type="ECO:0000256" key="1">
    <source>
        <dbReference type="ARBA" id="ARBA00004828"/>
    </source>
</evidence>
<dbReference type="NCBIfam" id="TIGR00761">
    <property type="entry name" value="argB"/>
    <property type="match status" value="1"/>
</dbReference>
<evidence type="ECO:0000256" key="9">
    <source>
        <dbReference type="HAMAP-Rule" id="MF_00082"/>
    </source>
</evidence>
<comment type="similarity">
    <text evidence="9">Belongs to the acetylglutamate kinase family. ArgB subfamily.</text>
</comment>
<keyword evidence="3 9" id="KW-0028">Amino-acid biosynthesis</keyword>
<keyword evidence="9" id="KW-0963">Cytoplasm</keyword>
<dbReference type="Proteomes" id="UP001423409">
    <property type="component" value="Unassembled WGS sequence"/>
</dbReference>
<evidence type="ECO:0000313" key="11">
    <source>
        <dbReference type="EMBL" id="GAA5440846.1"/>
    </source>
</evidence>
<dbReference type="GO" id="GO:0016301">
    <property type="term" value="F:kinase activity"/>
    <property type="evidence" value="ECO:0007669"/>
    <property type="project" value="UniProtKB-KW"/>
</dbReference>
<keyword evidence="7 9" id="KW-0067">ATP-binding</keyword>
<dbReference type="Pfam" id="PF00696">
    <property type="entry name" value="AA_kinase"/>
    <property type="match status" value="1"/>
</dbReference>
<evidence type="ECO:0000256" key="8">
    <source>
        <dbReference type="ARBA" id="ARBA00048141"/>
    </source>
</evidence>
<accession>A0ABP9UDL1</accession>
<evidence type="ECO:0000256" key="5">
    <source>
        <dbReference type="ARBA" id="ARBA00022741"/>
    </source>
</evidence>
<comment type="function">
    <text evidence="9">Catalyzes the ATP-dependent phosphorylation of N-acetyl-L-glutamate.</text>
</comment>
<keyword evidence="12" id="KW-1185">Reference proteome</keyword>
<dbReference type="Gene3D" id="3.40.1160.10">
    <property type="entry name" value="Acetylglutamate kinase-like"/>
    <property type="match status" value="1"/>
</dbReference>